<dbReference type="PROSITE" id="PS00116">
    <property type="entry name" value="DNA_POLYMERASE_B"/>
    <property type="match status" value="1"/>
</dbReference>
<dbReference type="GO" id="GO:0003682">
    <property type="term" value="F:chromatin binding"/>
    <property type="evidence" value="ECO:0007669"/>
    <property type="project" value="TreeGrafter"/>
</dbReference>
<keyword evidence="10 12" id="KW-0238">DNA-binding</keyword>
<dbReference type="GO" id="GO:0006272">
    <property type="term" value="P:leading strand elongation"/>
    <property type="evidence" value="ECO:0007669"/>
    <property type="project" value="TreeGrafter"/>
</dbReference>
<dbReference type="Gene3D" id="2.40.50.730">
    <property type="match status" value="1"/>
</dbReference>
<proteinExistence type="inferred from homology"/>
<evidence type="ECO:0000256" key="2">
    <source>
        <dbReference type="ARBA" id="ARBA00005755"/>
    </source>
</evidence>
<dbReference type="EMBL" id="CAJEWN010000097">
    <property type="protein sequence ID" value="CAD2163278.1"/>
    <property type="molecule type" value="Genomic_DNA"/>
</dbReference>
<keyword evidence="7" id="KW-0863">Zinc-finger</keyword>
<keyword evidence="11" id="KW-0539">Nucleus</keyword>
<evidence type="ECO:0000256" key="12">
    <source>
        <dbReference type="RuleBase" id="RU000442"/>
    </source>
</evidence>
<feature type="region of interest" description="Disordered" evidence="14">
    <location>
        <begin position="86"/>
        <end position="134"/>
    </location>
</feature>
<comment type="caution">
    <text evidence="17">The sequence shown here is derived from an EMBL/GenBank/DDBJ whole genome shotgun (WGS) entry which is preliminary data.</text>
</comment>
<evidence type="ECO:0000259" key="16">
    <source>
        <dbReference type="Pfam" id="PF03104"/>
    </source>
</evidence>
<feature type="region of interest" description="Disordered" evidence="14">
    <location>
        <begin position="1"/>
        <end position="38"/>
    </location>
</feature>
<feature type="compositionally biased region" description="Polar residues" evidence="14">
    <location>
        <begin position="174"/>
        <end position="195"/>
    </location>
</feature>
<dbReference type="SMART" id="SM00486">
    <property type="entry name" value="POLBc"/>
    <property type="match status" value="1"/>
</dbReference>
<dbReference type="Pfam" id="PF00136">
    <property type="entry name" value="DNA_pol_B"/>
    <property type="match status" value="1"/>
</dbReference>
<evidence type="ECO:0000256" key="9">
    <source>
        <dbReference type="ARBA" id="ARBA00022932"/>
    </source>
</evidence>
<evidence type="ECO:0000256" key="5">
    <source>
        <dbReference type="ARBA" id="ARBA00022705"/>
    </source>
</evidence>
<dbReference type="GO" id="GO:0005658">
    <property type="term" value="C:alpha DNA polymerase:primase complex"/>
    <property type="evidence" value="ECO:0007669"/>
    <property type="project" value="TreeGrafter"/>
</dbReference>
<dbReference type="CDD" id="cd05776">
    <property type="entry name" value="DNA_polB_alpha_exo"/>
    <property type="match status" value="1"/>
</dbReference>
<dbReference type="GO" id="GO:0003697">
    <property type="term" value="F:single-stranded DNA binding"/>
    <property type="evidence" value="ECO:0007669"/>
    <property type="project" value="TreeGrafter"/>
</dbReference>
<dbReference type="PANTHER" id="PTHR45861:SF1">
    <property type="entry name" value="DNA POLYMERASE ALPHA CATALYTIC SUBUNIT"/>
    <property type="match status" value="1"/>
</dbReference>
<evidence type="ECO:0000256" key="11">
    <source>
        <dbReference type="ARBA" id="ARBA00023242"/>
    </source>
</evidence>
<gene>
    <name evidence="17" type="ORF">MENT_LOCUS15907</name>
</gene>
<evidence type="ECO:0000256" key="3">
    <source>
        <dbReference type="ARBA" id="ARBA00022679"/>
    </source>
</evidence>
<comment type="catalytic activity">
    <reaction evidence="12">
        <text>DNA(n) + a 2'-deoxyribonucleoside 5'-triphosphate = DNA(n+1) + diphosphate</text>
        <dbReference type="Rhea" id="RHEA:22508"/>
        <dbReference type="Rhea" id="RHEA-COMP:17339"/>
        <dbReference type="Rhea" id="RHEA-COMP:17340"/>
        <dbReference type="ChEBI" id="CHEBI:33019"/>
        <dbReference type="ChEBI" id="CHEBI:61560"/>
        <dbReference type="ChEBI" id="CHEBI:173112"/>
        <dbReference type="EC" id="2.7.7.7"/>
    </reaction>
</comment>
<dbReference type="InterPro" id="IPR006172">
    <property type="entry name" value="DNA-dir_DNA_pol_B"/>
</dbReference>
<dbReference type="InterPro" id="IPR012337">
    <property type="entry name" value="RNaseH-like_sf"/>
</dbReference>
<dbReference type="GO" id="GO:0006273">
    <property type="term" value="P:lagging strand elongation"/>
    <property type="evidence" value="ECO:0007669"/>
    <property type="project" value="TreeGrafter"/>
</dbReference>
<dbReference type="Gene3D" id="3.90.1600.10">
    <property type="entry name" value="Palm domain of DNA polymerase"/>
    <property type="match status" value="1"/>
</dbReference>
<dbReference type="InterPro" id="IPR006133">
    <property type="entry name" value="DNA-dir_DNA_pol_B_exonuc"/>
</dbReference>
<evidence type="ECO:0000256" key="4">
    <source>
        <dbReference type="ARBA" id="ARBA00022695"/>
    </source>
</evidence>
<dbReference type="GO" id="GO:0008270">
    <property type="term" value="F:zinc ion binding"/>
    <property type="evidence" value="ECO:0007669"/>
    <property type="project" value="UniProtKB-KW"/>
</dbReference>
<sequence length="1288" mass="147216">MADSLENDISEDSPKGSRRLRRSTASEANTRQSTLERLKQARMTGKAFRARVDDLIQDVYVEVDDEEYQAKKQFYREFVEDDVGASYYDEDSEDDEENEKQIKKKKEGKKVKPGTIKHHFQSISNNKKPSDEKNIRVEDDDILNECLADIIGTNNLSTEKTVSVFEDPFLNTSLHKQQQSPQKVSQNESDIQSINPYKADSLPKSTQKIKFLKSAQPCIPSTSITSLQLDQPDIENIDLTENEIMDVENGNNNFEDNIETIQAETQIFTKSPSIETKTTTQRKRDASPISIPERPMKLLRVDSDSLKFYFLDAFENIYTKPGTVYLFGYLNSSDVKPQSCCITLRNITKQLFFLKREISLTSKNPVTKDDLHSDIQKTFKTLGINEFEIKPEFVTKCFISPDASVPKECQTVEVWAKCNFGRIPTNFSGDCFSHVMNTTTTALERVLIEREIYGPCWLEIRNAKKKEDGDPHVSYCQHEYSLNMDQMDYISMSSTLPTPLPPPSITLVALNILTALNPKTKDIQIVMISLIHHSCNLEMSTNFDPKSLITKRFCVVSKFNKGLPLPFDLEDQLKNNGISTMVRKVGDELSLLNIFLSKIAELDPDMILAHDLNAQLTLLQTRIEKYNKLKKWDRLGRIKNKDQIQKIGRSKFAQWELTAGRLCLDSKIAASELIHCRSYEMEDLVETLLKMNRQNLSTEQISEPFLITNPKIKLIDLIKWNWNENLYTLKLVEHLNSIPLFVQITQIVGGVLSRTLMGGRAERNEYLLLHACHRNNCIPPDKYNAIKSSKSNVTKKKTQDKKLPSKIGENNQEINDGDIEVVVDTEPIQEEENEITAPKQEEKITKNNKKTQYTGGLVLEPKIGLYETFIVLLDFNSLYPSIIQEFNICFTTVDQAFDDLAEVDLPNAPGSSRPDGILKNEIRKLVNRRKEVKKLMSKEKHDSEKYQQYNIRQLGLKLTANSMYGCLGFKQSRFFAKTLAAMITSKGRELLLHAKTLVENENFTVIYGDTDSLMVNTNTTNFLEAKQIGQKLKQVVNKNYSLLELDIDGIYKRLLLLKKKKYAALSVDFNDENLTTAELKGLDIVRRDWSELAKDIGLEIVNLILSSIDRKTLIERITSVLALRREDLEDGRFPLEKFEILKQLTRDPADYKDIKSQPHAVIARRLNESKKFRLRQGDIVKYIICTDGTNNPPTQRGYHSSEILANDELSVDKNYYLAQQIHPVVMRLCEPIAEIDAYKIAEILGLDPSGYRKRIFEVSNGGDNADTFGINKEEKIDLSVIFAPFLLK</sequence>
<evidence type="ECO:0000256" key="10">
    <source>
        <dbReference type="ARBA" id="ARBA00023125"/>
    </source>
</evidence>
<evidence type="ECO:0000256" key="1">
    <source>
        <dbReference type="ARBA" id="ARBA00004123"/>
    </source>
</evidence>
<feature type="compositionally biased region" description="Acidic residues" evidence="14">
    <location>
        <begin position="86"/>
        <end position="98"/>
    </location>
</feature>
<dbReference type="Gene3D" id="1.10.132.60">
    <property type="entry name" value="DNA polymerase family B, C-terminal domain"/>
    <property type="match status" value="1"/>
</dbReference>
<dbReference type="GO" id="GO:1902975">
    <property type="term" value="P:mitotic DNA replication initiation"/>
    <property type="evidence" value="ECO:0007669"/>
    <property type="project" value="InterPro"/>
</dbReference>
<dbReference type="GO" id="GO:0003887">
    <property type="term" value="F:DNA-directed DNA polymerase activity"/>
    <property type="evidence" value="ECO:0007669"/>
    <property type="project" value="UniProtKB-KW"/>
</dbReference>
<dbReference type="NCBIfam" id="TIGR00592">
    <property type="entry name" value="pol2"/>
    <property type="match status" value="1"/>
</dbReference>
<feature type="compositionally biased region" description="Polar residues" evidence="14">
    <location>
        <begin position="23"/>
        <end position="33"/>
    </location>
</feature>
<comment type="subcellular location">
    <subcellularLocation>
        <location evidence="1">Nucleus</location>
    </subcellularLocation>
</comment>
<dbReference type="PANTHER" id="PTHR45861">
    <property type="entry name" value="DNA POLYMERASE ALPHA CATALYTIC SUBUNIT"/>
    <property type="match status" value="1"/>
</dbReference>
<dbReference type="EC" id="2.7.7.7" evidence="12"/>
<feature type="region of interest" description="Disordered" evidence="14">
    <location>
        <begin position="174"/>
        <end position="199"/>
    </location>
</feature>
<keyword evidence="9 12" id="KW-0239">DNA-directed DNA polymerase</keyword>
<dbReference type="InterPro" id="IPR023211">
    <property type="entry name" value="DNA_pol_palm_dom_sf"/>
</dbReference>
<keyword evidence="3 12" id="KW-0808">Transferase</keyword>
<dbReference type="InterPro" id="IPR006134">
    <property type="entry name" value="DNA-dir_DNA_pol_B_multi_dom"/>
</dbReference>
<dbReference type="OrthoDB" id="6755010at2759"/>
<feature type="domain" description="DNA-directed DNA polymerase family B multifunctional" evidence="15">
    <location>
        <begin position="752"/>
        <end position="1232"/>
    </location>
</feature>
<dbReference type="Gene3D" id="3.30.70.2820">
    <property type="match status" value="1"/>
</dbReference>
<dbReference type="Pfam" id="PF03104">
    <property type="entry name" value="DNA_pol_B_exo1"/>
    <property type="match status" value="1"/>
</dbReference>
<dbReference type="Proteomes" id="UP000580250">
    <property type="component" value="Unassembled WGS sequence"/>
</dbReference>
<feature type="coiled-coil region" evidence="13">
    <location>
        <begin position="237"/>
        <end position="264"/>
    </location>
</feature>
<keyword evidence="6" id="KW-0479">Metal-binding</keyword>
<keyword evidence="8" id="KW-0862">Zinc</keyword>
<keyword evidence="4 12" id="KW-0548">Nucleotidyltransferase</keyword>
<dbReference type="GO" id="GO:0003688">
    <property type="term" value="F:DNA replication origin binding"/>
    <property type="evidence" value="ECO:0007669"/>
    <property type="project" value="TreeGrafter"/>
</dbReference>
<comment type="similarity">
    <text evidence="2 12">Belongs to the DNA polymerase type-B family.</text>
</comment>
<evidence type="ECO:0000313" key="17">
    <source>
        <dbReference type="EMBL" id="CAD2163278.1"/>
    </source>
</evidence>
<dbReference type="InterPro" id="IPR017964">
    <property type="entry name" value="DNA-dir_DNA_pol_B_CS"/>
</dbReference>
<dbReference type="InterPro" id="IPR045846">
    <property type="entry name" value="POLBc_alpha"/>
</dbReference>
<feature type="compositionally biased region" description="Basic residues" evidence="14">
    <location>
        <begin position="102"/>
        <end position="120"/>
    </location>
</feature>
<keyword evidence="13" id="KW-0175">Coiled coil</keyword>
<protein>
    <recommendedName>
        <fullName evidence="12">DNA polymerase</fullName>
        <ecNumber evidence="12">2.7.7.7</ecNumber>
    </recommendedName>
</protein>
<feature type="domain" description="DNA-directed DNA polymerase family B exonuclease" evidence="16">
    <location>
        <begin position="434"/>
        <end position="681"/>
    </location>
</feature>
<dbReference type="Gene3D" id="1.10.287.690">
    <property type="entry name" value="Helix hairpin bin"/>
    <property type="match status" value="1"/>
</dbReference>
<evidence type="ECO:0000256" key="8">
    <source>
        <dbReference type="ARBA" id="ARBA00022833"/>
    </source>
</evidence>
<name>A0A6V7UQ68_MELEN</name>
<reference evidence="17 18" key="1">
    <citation type="submission" date="2020-08" db="EMBL/GenBank/DDBJ databases">
        <authorList>
            <person name="Koutsovoulos G."/>
            <person name="Danchin GJ E."/>
        </authorList>
    </citation>
    <scope>NUCLEOTIDE SEQUENCE [LARGE SCALE GENOMIC DNA]</scope>
</reference>
<dbReference type="GO" id="GO:0000166">
    <property type="term" value="F:nucleotide binding"/>
    <property type="evidence" value="ECO:0007669"/>
    <property type="project" value="InterPro"/>
</dbReference>
<evidence type="ECO:0000256" key="14">
    <source>
        <dbReference type="SAM" id="MobiDB-lite"/>
    </source>
</evidence>
<dbReference type="SUPFAM" id="SSF53098">
    <property type="entry name" value="Ribonuclease H-like"/>
    <property type="match status" value="1"/>
</dbReference>
<evidence type="ECO:0000313" key="18">
    <source>
        <dbReference type="Proteomes" id="UP000580250"/>
    </source>
</evidence>
<dbReference type="SUPFAM" id="SSF56672">
    <property type="entry name" value="DNA/RNA polymerases"/>
    <property type="match status" value="1"/>
</dbReference>
<evidence type="ECO:0000259" key="15">
    <source>
        <dbReference type="Pfam" id="PF00136"/>
    </source>
</evidence>
<accession>A0A6V7UQ68</accession>
<evidence type="ECO:0000256" key="6">
    <source>
        <dbReference type="ARBA" id="ARBA00022723"/>
    </source>
</evidence>
<dbReference type="CDD" id="cd05532">
    <property type="entry name" value="POLBc_alpha"/>
    <property type="match status" value="1"/>
</dbReference>
<organism evidence="17 18">
    <name type="scientific">Meloidogyne enterolobii</name>
    <name type="common">Root-knot nematode worm</name>
    <name type="synonym">Meloidogyne mayaguensis</name>
    <dbReference type="NCBI Taxonomy" id="390850"/>
    <lineage>
        <taxon>Eukaryota</taxon>
        <taxon>Metazoa</taxon>
        <taxon>Ecdysozoa</taxon>
        <taxon>Nematoda</taxon>
        <taxon>Chromadorea</taxon>
        <taxon>Rhabditida</taxon>
        <taxon>Tylenchina</taxon>
        <taxon>Tylenchomorpha</taxon>
        <taxon>Tylenchoidea</taxon>
        <taxon>Meloidogynidae</taxon>
        <taxon>Meloidogyninae</taxon>
        <taxon>Meloidogyne</taxon>
    </lineage>
</organism>
<dbReference type="InterPro" id="IPR042087">
    <property type="entry name" value="DNA_pol_B_thumb"/>
</dbReference>
<evidence type="ECO:0000256" key="13">
    <source>
        <dbReference type="SAM" id="Coils"/>
    </source>
</evidence>
<dbReference type="InterPro" id="IPR043502">
    <property type="entry name" value="DNA/RNA_pol_sf"/>
</dbReference>
<dbReference type="InterPro" id="IPR036397">
    <property type="entry name" value="RNaseH_sf"/>
</dbReference>
<keyword evidence="5 12" id="KW-0235">DNA replication</keyword>
<feature type="compositionally biased region" description="Acidic residues" evidence="14">
    <location>
        <begin position="1"/>
        <end position="11"/>
    </location>
</feature>
<dbReference type="Gene3D" id="3.30.420.10">
    <property type="entry name" value="Ribonuclease H-like superfamily/Ribonuclease H"/>
    <property type="match status" value="1"/>
</dbReference>
<dbReference type="PRINTS" id="PR00106">
    <property type="entry name" value="DNAPOLB"/>
</dbReference>
<evidence type="ECO:0000256" key="7">
    <source>
        <dbReference type="ARBA" id="ARBA00022771"/>
    </source>
</evidence>